<comment type="caution">
    <text evidence="1">The sequence shown here is derived from an EMBL/GenBank/DDBJ whole genome shotgun (WGS) entry which is preliminary data.</text>
</comment>
<name>A0ACA9NUQ7_9GLOM</name>
<evidence type="ECO:0000313" key="2">
    <source>
        <dbReference type="Proteomes" id="UP000789860"/>
    </source>
</evidence>
<protein>
    <submittedName>
        <fullName evidence="1">9848_t:CDS:1</fullName>
    </submittedName>
</protein>
<gene>
    <name evidence="1" type="ORF">SCALOS_LOCUS9405</name>
</gene>
<dbReference type="Proteomes" id="UP000789860">
    <property type="component" value="Unassembled WGS sequence"/>
</dbReference>
<sequence>DINSTLELEDGITRKNVLNATMELEDVITRKNVLNSTLELEDGITRENALNATLELEDMVIIENPNAKILKEKLLQEGRQRQLEMLYNRQFKEKDL</sequence>
<reference evidence="1" key="1">
    <citation type="submission" date="2021-06" db="EMBL/GenBank/DDBJ databases">
        <authorList>
            <person name="Kallberg Y."/>
            <person name="Tangrot J."/>
            <person name="Rosling A."/>
        </authorList>
    </citation>
    <scope>NUCLEOTIDE SEQUENCE</scope>
    <source>
        <strain evidence="1">AU212A</strain>
    </source>
</reference>
<feature type="non-terminal residue" evidence="1">
    <location>
        <position position="1"/>
    </location>
</feature>
<dbReference type="EMBL" id="CAJVPM010029021">
    <property type="protein sequence ID" value="CAG8671737.1"/>
    <property type="molecule type" value="Genomic_DNA"/>
</dbReference>
<evidence type="ECO:0000313" key="1">
    <source>
        <dbReference type="EMBL" id="CAG8671737.1"/>
    </source>
</evidence>
<keyword evidence="2" id="KW-1185">Reference proteome</keyword>
<organism evidence="1 2">
    <name type="scientific">Scutellospora calospora</name>
    <dbReference type="NCBI Taxonomy" id="85575"/>
    <lineage>
        <taxon>Eukaryota</taxon>
        <taxon>Fungi</taxon>
        <taxon>Fungi incertae sedis</taxon>
        <taxon>Mucoromycota</taxon>
        <taxon>Glomeromycotina</taxon>
        <taxon>Glomeromycetes</taxon>
        <taxon>Diversisporales</taxon>
        <taxon>Gigasporaceae</taxon>
        <taxon>Scutellospora</taxon>
    </lineage>
</organism>
<proteinExistence type="predicted"/>
<accession>A0ACA9NUQ7</accession>